<sequence length="122" mass="12888">MGTALVLLATLFLIQARMPLGFLATWHTLAHVQSESPGPFALGHFPVTQHPTWSSHGVVVAKVQDPALGLVEPHPVGLSPSLQPVQAPVQSPPALQQIGTPTRLGVICEFTKGGLNPLSDHQ</sequence>
<dbReference type="Proteomes" id="UP001145742">
    <property type="component" value="Unassembled WGS sequence"/>
</dbReference>
<reference evidence="2" key="1">
    <citation type="submission" date="2019-10" db="EMBL/GenBank/DDBJ databases">
        <authorList>
            <person name="Soares A.E.R."/>
            <person name="Aleixo A."/>
            <person name="Schneider P."/>
            <person name="Miyaki C.Y."/>
            <person name="Schneider M.P."/>
            <person name="Mello C."/>
            <person name="Vasconcelos A.T.R."/>
        </authorList>
    </citation>
    <scope>NUCLEOTIDE SEQUENCE</scope>
    <source>
        <tissue evidence="2">Muscle</tissue>
    </source>
</reference>
<evidence type="ECO:0000256" key="1">
    <source>
        <dbReference type="SAM" id="SignalP"/>
    </source>
</evidence>
<organism evidence="2 3">
    <name type="scientific">Willisornis vidua</name>
    <name type="common">Xingu scale-backed antbird</name>
    <dbReference type="NCBI Taxonomy" id="1566151"/>
    <lineage>
        <taxon>Eukaryota</taxon>
        <taxon>Metazoa</taxon>
        <taxon>Chordata</taxon>
        <taxon>Craniata</taxon>
        <taxon>Vertebrata</taxon>
        <taxon>Euteleostomi</taxon>
        <taxon>Archelosauria</taxon>
        <taxon>Archosauria</taxon>
        <taxon>Dinosauria</taxon>
        <taxon>Saurischia</taxon>
        <taxon>Theropoda</taxon>
        <taxon>Coelurosauria</taxon>
        <taxon>Aves</taxon>
        <taxon>Neognathae</taxon>
        <taxon>Neoaves</taxon>
        <taxon>Telluraves</taxon>
        <taxon>Australaves</taxon>
        <taxon>Passeriformes</taxon>
        <taxon>Thamnophilidae</taxon>
        <taxon>Willisornis</taxon>
    </lineage>
</organism>
<evidence type="ECO:0000313" key="2">
    <source>
        <dbReference type="EMBL" id="KAJ7403914.1"/>
    </source>
</evidence>
<accession>A0ABQ9CK57</accession>
<evidence type="ECO:0000313" key="3">
    <source>
        <dbReference type="Proteomes" id="UP001145742"/>
    </source>
</evidence>
<gene>
    <name evidence="2" type="ORF">WISP_148725</name>
</gene>
<feature type="signal peptide" evidence="1">
    <location>
        <begin position="1"/>
        <end position="16"/>
    </location>
</feature>
<protein>
    <recommendedName>
        <fullName evidence="4">Secreted protein</fullName>
    </recommendedName>
</protein>
<keyword evidence="3" id="KW-1185">Reference proteome</keyword>
<feature type="chain" id="PRO_5045907338" description="Secreted protein" evidence="1">
    <location>
        <begin position="17"/>
        <end position="122"/>
    </location>
</feature>
<dbReference type="EMBL" id="WHWB01034796">
    <property type="protein sequence ID" value="KAJ7403914.1"/>
    <property type="molecule type" value="Genomic_DNA"/>
</dbReference>
<comment type="caution">
    <text evidence="2">The sequence shown here is derived from an EMBL/GenBank/DDBJ whole genome shotgun (WGS) entry which is preliminary data.</text>
</comment>
<keyword evidence="1" id="KW-0732">Signal</keyword>
<evidence type="ECO:0008006" key="4">
    <source>
        <dbReference type="Google" id="ProtNLM"/>
    </source>
</evidence>
<name>A0ABQ9CK57_9PASS</name>
<proteinExistence type="predicted"/>